<comment type="caution">
    <text evidence="2">The sequence shown here is derived from an EMBL/GenBank/DDBJ whole genome shotgun (WGS) entry which is preliminary data.</text>
</comment>
<evidence type="ECO:0000313" key="3">
    <source>
        <dbReference type="Proteomes" id="UP000729290"/>
    </source>
</evidence>
<dbReference type="Gene3D" id="3.90.550.10">
    <property type="entry name" value="Spore Coat Polysaccharide Biosynthesis Protein SpsA, Chain A"/>
    <property type="match status" value="1"/>
</dbReference>
<dbReference type="EMBL" id="JACSNV010000016">
    <property type="protein sequence ID" value="MBM6878564.1"/>
    <property type="molecule type" value="Genomic_DNA"/>
</dbReference>
<dbReference type="InterPro" id="IPR029044">
    <property type="entry name" value="Nucleotide-diphossugar_trans"/>
</dbReference>
<keyword evidence="3" id="KW-1185">Reference proteome</keyword>
<dbReference type="PANTHER" id="PTHR43179:SF7">
    <property type="entry name" value="RHAMNOSYLTRANSFERASE WBBL"/>
    <property type="match status" value="1"/>
</dbReference>
<reference evidence="2 3" key="1">
    <citation type="journal article" date="2021" name="Sci. Rep.">
        <title>The distribution of antibiotic resistance genes in chicken gut microbiota commensals.</title>
        <authorList>
            <person name="Juricova H."/>
            <person name="Matiasovicova J."/>
            <person name="Kubasova T."/>
            <person name="Cejkova D."/>
            <person name="Rychlik I."/>
        </authorList>
    </citation>
    <scope>NUCLEOTIDE SEQUENCE [LARGE SCALE GENOMIC DNA]</scope>
    <source>
        <strain evidence="2 3">An431b</strain>
    </source>
</reference>
<protein>
    <submittedName>
        <fullName evidence="2">Glycosyltransferase</fullName>
    </submittedName>
</protein>
<accession>A0ABS2GAR6</accession>
<dbReference type="InterPro" id="IPR001173">
    <property type="entry name" value="Glyco_trans_2-like"/>
</dbReference>
<sequence>MNWKWEEPWFTEARKRLEEMEREPLSPENPARLERLAENLAGRRTLFAPESQYAGQLENVRDAMKKRSGPPEDDLLPFLAELKEEIYFRGCVEPWKERWVSYYQEEFAAHHANGRPWREGDPPVTVFVPACGHLEATKNCVESILRHTPQADYDLLLIDHGSRDDTRVYFQRVPGARVMAMKENVRMLMFSSAFRACRGKYLAFVSNDTEVTEGWLERLTDCLETLPKAVSATPVTPATSNFQSQEAVSLAEGRFCWRRRSRIMPVIGVYDREKVNEIGFADRLFWSMEFWDDDFSLRARRRGFWQMLCTNVYCHHLGSLTGRAAWEKEHTLAWGRELFWKKHGTDPWAKGFCRQEDLMVLVRQWRPSWSKAEGLAIDCGFGDGPLEIGNHCALGGAELFWQAVTTEAEFLPDLAAYAEKGEAVTDLEPWLKKCFAKKRFQVILREEMTEEGLMPLLARGLERDGILWTMGRTEKCPGLERLGQCGLWQTWRKKGT</sequence>
<dbReference type="RefSeq" id="WP_205132897.1">
    <property type="nucleotide sequence ID" value="NZ_JACSNT010000003.1"/>
</dbReference>
<dbReference type="Pfam" id="PF00535">
    <property type="entry name" value="Glycos_transf_2"/>
    <property type="match status" value="1"/>
</dbReference>
<evidence type="ECO:0000313" key="2">
    <source>
        <dbReference type="EMBL" id="MBM6878564.1"/>
    </source>
</evidence>
<dbReference type="Proteomes" id="UP000729290">
    <property type="component" value="Unassembled WGS sequence"/>
</dbReference>
<feature type="domain" description="Glycosyltransferase 2-like" evidence="1">
    <location>
        <begin position="125"/>
        <end position="235"/>
    </location>
</feature>
<name>A0ABS2GAR6_9FIRM</name>
<gene>
    <name evidence="2" type="ORF">H9X83_10415</name>
</gene>
<organism evidence="2 3">
    <name type="scientific">Anaerotignum lactatifermentans</name>
    <dbReference type="NCBI Taxonomy" id="160404"/>
    <lineage>
        <taxon>Bacteria</taxon>
        <taxon>Bacillati</taxon>
        <taxon>Bacillota</taxon>
        <taxon>Clostridia</taxon>
        <taxon>Lachnospirales</taxon>
        <taxon>Anaerotignaceae</taxon>
        <taxon>Anaerotignum</taxon>
    </lineage>
</organism>
<proteinExistence type="predicted"/>
<evidence type="ECO:0000259" key="1">
    <source>
        <dbReference type="Pfam" id="PF00535"/>
    </source>
</evidence>
<dbReference type="SUPFAM" id="SSF53448">
    <property type="entry name" value="Nucleotide-diphospho-sugar transferases"/>
    <property type="match status" value="1"/>
</dbReference>
<dbReference type="PANTHER" id="PTHR43179">
    <property type="entry name" value="RHAMNOSYLTRANSFERASE WBBL"/>
    <property type="match status" value="1"/>
</dbReference>